<protein>
    <submittedName>
        <fullName evidence="1">Uncharacterized protein</fullName>
    </submittedName>
</protein>
<evidence type="ECO:0000313" key="1">
    <source>
        <dbReference type="EMBL" id="KAF4866110.1"/>
    </source>
</evidence>
<dbReference type="AlphaFoldDB" id="A0A9P5F4D8"/>
<dbReference type="OrthoDB" id="5290015at2759"/>
<dbReference type="Proteomes" id="UP000711996">
    <property type="component" value="Unassembled WGS sequence"/>
</dbReference>
<reference evidence="1" key="1">
    <citation type="submission" date="2019-06" db="EMBL/GenBank/DDBJ databases">
        <authorList>
            <person name="Gan P."/>
            <person name="Shirasu K."/>
        </authorList>
    </citation>
    <scope>NUCLEOTIDE SEQUENCE [LARGE SCALE GENOMIC DNA]</scope>
    <source>
        <strain evidence="1">CAD2</strain>
    </source>
</reference>
<evidence type="ECO:0000313" key="2">
    <source>
        <dbReference type="Proteomes" id="UP000711996"/>
    </source>
</evidence>
<proteinExistence type="predicted"/>
<organism evidence="1 2">
    <name type="scientific">Colletotrichum siamense</name>
    <name type="common">Anthracnose fungus</name>
    <dbReference type="NCBI Taxonomy" id="690259"/>
    <lineage>
        <taxon>Eukaryota</taxon>
        <taxon>Fungi</taxon>
        <taxon>Dikarya</taxon>
        <taxon>Ascomycota</taxon>
        <taxon>Pezizomycotina</taxon>
        <taxon>Sordariomycetes</taxon>
        <taxon>Hypocreomycetidae</taxon>
        <taxon>Glomerellales</taxon>
        <taxon>Glomerellaceae</taxon>
        <taxon>Colletotrichum</taxon>
        <taxon>Colletotrichum gloeosporioides species complex</taxon>
    </lineage>
</organism>
<name>A0A9P5F4D8_COLSI</name>
<comment type="caution">
    <text evidence="1">The sequence shown here is derived from an EMBL/GenBank/DDBJ whole genome shotgun (WGS) entry which is preliminary data.</text>
</comment>
<keyword evidence="2" id="KW-1185">Reference proteome</keyword>
<sequence length="233" mass="26180">MALCILESPQGRQSLVALANQLVALRNAKKKPQKHLYTGSPEDMHMAINLFLRKIRSSFPFVFLTLFDGEGVTTKEEGEWGDSLQNYEPQRAVWLALHSHIIDNMLFARQQSKEVAGHSYALFKFQMVITVAHEICHMLTNFLTGADRPHTPPGLKVAGYGNRMTGESGRWWEVQMFGGLVEFYENQRDPLGARQAGVPYLMTNGNPKSPARQLSINYVLDFVNGSALFIPPT</sequence>
<dbReference type="EMBL" id="QPMT01000002">
    <property type="protein sequence ID" value="KAF4866110.1"/>
    <property type="molecule type" value="Genomic_DNA"/>
</dbReference>
<gene>
    <name evidence="1" type="ORF">CGCSCA2_v000899</name>
</gene>
<accession>A0A9P5F4D8</accession>